<feature type="domain" description="J" evidence="4">
    <location>
        <begin position="5"/>
        <end position="69"/>
    </location>
</feature>
<evidence type="ECO:0000256" key="1">
    <source>
        <dbReference type="ARBA" id="ARBA00022490"/>
    </source>
</evidence>
<dbReference type="InterPro" id="IPR018253">
    <property type="entry name" value="DnaJ_domain_CS"/>
</dbReference>
<dbReference type="GO" id="GO:0005737">
    <property type="term" value="C:cytoplasm"/>
    <property type="evidence" value="ECO:0007669"/>
    <property type="project" value="TreeGrafter"/>
</dbReference>
<dbReference type="PANTHER" id="PTHR43096">
    <property type="entry name" value="DNAJ HOMOLOG 1, MITOCHONDRIAL-RELATED"/>
    <property type="match status" value="1"/>
</dbReference>
<dbReference type="OrthoDB" id="9779889at2"/>
<dbReference type="FunFam" id="2.60.260.20:FF:000008">
    <property type="entry name" value="Curved DNA-binding protein"/>
    <property type="match status" value="1"/>
</dbReference>
<evidence type="ECO:0000313" key="6">
    <source>
        <dbReference type="Proteomes" id="UP000035760"/>
    </source>
</evidence>
<dbReference type="Pfam" id="PF01556">
    <property type="entry name" value="DnaJ_C"/>
    <property type="match status" value="1"/>
</dbReference>
<evidence type="ECO:0000256" key="3">
    <source>
        <dbReference type="ARBA" id="ARBA00023186"/>
    </source>
</evidence>
<sequence length="324" mass="34849">MKYRDYYQILGVSRDASAEDIKRAYRRLARKYHPDVSAEAGAEERFKEVAEAYEVLRDAEKRAAYDQLGNNWRAGQEFRPPPGWSGKSQGGFHPGGFGGGNFSDFFESLFGGLGGMGGMGGTGGMGGGFAGARGFQAGGESQTVPLEITLEEAYRGGTRALQLQSQERDASGQIVTRPRTLNVKIPTGVISGQKIRLSGQGRPGGGGRPNGDLLLELTIKAHPLYRVQGRDVSLDLPLAPWEAALGGKIEIPTLGGSVSINVPANAHHGQTLRLRGRGLPGQPPGDQLAVLHIVNPPADSETARDLFQRMARDLPFDPRPRWPK</sequence>
<keyword evidence="6" id="KW-1185">Reference proteome</keyword>
<evidence type="ECO:0000313" key="5">
    <source>
        <dbReference type="EMBL" id="CDI02872.1"/>
    </source>
</evidence>
<dbReference type="PROSITE" id="PS00636">
    <property type="entry name" value="DNAJ_1"/>
    <property type="match status" value="1"/>
</dbReference>
<dbReference type="Gene3D" id="2.60.260.20">
    <property type="entry name" value="Urease metallochaperone UreE, N-terminal domain"/>
    <property type="match status" value="2"/>
</dbReference>
<comment type="caution">
    <text evidence="5">The sequence shown here is derived from an EMBL/GenBank/DDBJ whole genome shotgun (WGS) entry which is preliminary data.</text>
</comment>
<gene>
    <name evidence="5" type="primary">cbpA</name>
    <name evidence="5" type="ORF">BN873_350128</name>
</gene>
<dbReference type="EMBL" id="CBTJ020000042">
    <property type="protein sequence ID" value="CDI02872.1"/>
    <property type="molecule type" value="Genomic_DNA"/>
</dbReference>
<dbReference type="Gene3D" id="1.10.287.110">
    <property type="entry name" value="DnaJ domain"/>
    <property type="match status" value="1"/>
</dbReference>
<dbReference type="SMART" id="SM00271">
    <property type="entry name" value="DnaJ"/>
    <property type="match status" value="1"/>
</dbReference>
<keyword evidence="2 5" id="KW-0238">DNA-binding</keyword>
<dbReference type="STRING" id="1400863.BN873_350128"/>
<dbReference type="SUPFAM" id="SSF49493">
    <property type="entry name" value="HSP40/DnaJ peptide-binding domain"/>
    <property type="match status" value="2"/>
</dbReference>
<dbReference type="InterPro" id="IPR002939">
    <property type="entry name" value="DnaJ_C"/>
</dbReference>
<dbReference type="AlphaFoldDB" id="W6M550"/>
<dbReference type="CDD" id="cd06257">
    <property type="entry name" value="DnaJ"/>
    <property type="match status" value="1"/>
</dbReference>
<dbReference type="InterPro" id="IPR001623">
    <property type="entry name" value="DnaJ_domain"/>
</dbReference>
<dbReference type="RefSeq" id="WP_048673418.1">
    <property type="nucleotide sequence ID" value="NZ_CBTJ020000042.1"/>
</dbReference>
<proteinExistence type="predicted"/>
<dbReference type="PANTHER" id="PTHR43096:SF52">
    <property type="entry name" value="DNAJ HOMOLOG 1, MITOCHONDRIAL-RELATED"/>
    <property type="match status" value="1"/>
</dbReference>
<dbReference type="GO" id="GO:0051082">
    <property type="term" value="F:unfolded protein binding"/>
    <property type="evidence" value="ECO:0007669"/>
    <property type="project" value="InterPro"/>
</dbReference>
<reference evidence="5" key="2">
    <citation type="submission" date="2014-03" db="EMBL/GenBank/DDBJ databases">
        <title>Candidatus Competibacter-lineage genomes retrieved from metagenomes reveal functional metabolic diversity.</title>
        <authorList>
            <person name="McIlroy S.J."/>
            <person name="Albertsen M."/>
            <person name="Andresen E.K."/>
            <person name="Saunders A.M."/>
            <person name="Kristiansen R."/>
            <person name="Stokholm-Bjerregaard M."/>
            <person name="Nielsen K.L."/>
            <person name="Nielsen P.H."/>
        </authorList>
    </citation>
    <scope>NUCLEOTIDE SEQUENCE</scope>
    <source>
        <strain evidence="5">Run_A_D11</strain>
    </source>
</reference>
<dbReference type="InterPro" id="IPR036869">
    <property type="entry name" value="J_dom_sf"/>
</dbReference>
<organism evidence="5 6">
    <name type="scientific">Candidatus Competibacter denitrificans Run_A_D11</name>
    <dbReference type="NCBI Taxonomy" id="1400863"/>
    <lineage>
        <taxon>Bacteria</taxon>
        <taxon>Pseudomonadati</taxon>
        <taxon>Pseudomonadota</taxon>
        <taxon>Gammaproteobacteria</taxon>
        <taxon>Candidatus Competibacteraceae</taxon>
        <taxon>Candidatus Competibacter</taxon>
    </lineage>
</organism>
<keyword evidence="1" id="KW-0963">Cytoplasm</keyword>
<dbReference type="PROSITE" id="PS50076">
    <property type="entry name" value="DNAJ_2"/>
    <property type="match status" value="1"/>
</dbReference>
<accession>W6M550</accession>
<dbReference type="Proteomes" id="UP000035760">
    <property type="component" value="Unassembled WGS sequence"/>
</dbReference>
<name>W6M550_9GAMM</name>
<dbReference type="SUPFAM" id="SSF46565">
    <property type="entry name" value="Chaperone J-domain"/>
    <property type="match status" value="1"/>
</dbReference>
<evidence type="ECO:0000256" key="2">
    <source>
        <dbReference type="ARBA" id="ARBA00023125"/>
    </source>
</evidence>
<reference evidence="5" key="1">
    <citation type="submission" date="2013-07" db="EMBL/GenBank/DDBJ databases">
        <authorList>
            <person name="McIlroy S."/>
        </authorList>
    </citation>
    <scope>NUCLEOTIDE SEQUENCE [LARGE SCALE GENOMIC DNA]</scope>
    <source>
        <strain evidence="5">Run_A_D11</strain>
    </source>
</reference>
<evidence type="ECO:0000259" key="4">
    <source>
        <dbReference type="PROSITE" id="PS50076"/>
    </source>
</evidence>
<dbReference type="GO" id="GO:0042026">
    <property type="term" value="P:protein refolding"/>
    <property type="evidence" value="ECO:0007669"/>
    <property type="project" value="TreeGrafter"/>
</dbReference>
<dbReference type="InterPro" id="IPR008971">
    <property type="entry name" value="HSP40/DnaJ_pept-bd"/>
</dbReference>
<dbReference type="CDD" id="cd10747">
    <property type="entry name" value="DnaJ_C"/>
    <property type="match status" value="1"/>
</dbReference>
<keyword evidence="3" id="KW-0143">Chaperone</keyword>
<dbReference type="GO" id="GO:0003677">
    <property type="term" value="F:DNA binding"/>
    <property type="evidence" value="ECO:0007669"/>
    <property type="project" value="UniProtKB-KW"/>
</dbReference>
<protein>
    <submittedName>
        <fullName evidence="5">Curved DNA-binding protein</fullName>
    </submittedName>
</protein>
<dbReference type="Pfam" id="PF00226">
    <property type="entry name" value="DnaJ"/>
    <property type="match status" value="1"/>
</dbReference>
<dbReference type="PRINTS" id="PR00625">
    <property type="entry name" value="JDOMAIN"/>
</dbReference>